<accession>A0AAV3RVA5</accession>
<evidence type="ECO:0000313" key="1">
    <source>
        <dbReference type="EMBL" id="GAA0184874.1"/>
    </source>
</evidence>
<dbReference type="Proteomes" id="UP001454036">
    <property type="component" value="Unassembled WGS sequence"/>
</dbReference>
<evidence type="ECO:0000313" key="2">
    <source>
        <dbReference type="Proteomes" id="UP001454036"/>
    </source>
</evidence>
<comment type="caution">
    <text evidence="1">The sequence shown here is derived from an EMBL/GenBank/DDBJ whole genome shotgun (WGS) entry which is preliminary data.</text>
</comment>
<dbReference type="AlphaFoldDB" id="A0AAV3RVA5"/>
<reference evidence="1 2" key="1">
    <citation type="submission" date="2024-01" db="EMBL/GenBank/DDBJ databases">
        <title>The complete chloroplast genome sequence of Lithospermum erythrorhizon: insights into the phylogenetic relationship among Boraginaceae species and the maternal lineages of purple gromwells.</title>
        <authorList>
            <person name="Okada T."/>
            <person name="Watanabe K."/>
        </authorList>
    </citation>
    <scope>NUCLEOTIDE SEQUENCE [LARGE SCALE GENOMIC DNA]</scope>
</reference>
<keyword evidence="2" id="KW-1185">Reference proteome</keyword>
<organism evidence="1 2">
    <name type="scientific">Lithospermum erythrorhizon</name>
    <name type="common">Purple gromwell</name>
    <name type="synonym">Lithospermum officinale var. erythrorhizon</name>
    <dbReference type="NCBI Taxonomy" id="34254"/>
    <lineage>
        <taxon>Eukaryota</taxon>
        <taxon>Viridiplantae</taxon>
        <taxon>Streptophyta</taxon>
        <taxon>Embryophyta</taxon>
        <taxon>Tracheophyta</taxon>
        <taxon>Spermatophyta</taxon>
        <taxon>Magnoliopsida</taxon>
        <taxon>eudicotyledons</taxon>
        <taxon>Gunneridae</taxon>
        <taxon>Pentapetalae</taxon>
        <taxon>asterids</taxon>
        <taxon>lamiids</taxon>
        <taxon>Boraginales</taxon>
        <taxon>Boraginaceae</taxon>
        <taxon>Boraginoideae</taxon>
        <taxon>Lithospermeae</taxon>
        <taxon>Lithospermum</taxon>
    </lineage>
</organism>
<name>A0AAV3RVA5_LITER</name>
<dbReference type="EMBL" id="BAABME010012232">
    <property type="protein sequence ID" value="GAA0184874.1"/>
    <property type="molecule type" value="Genomic_DNA"/>
</dbReference>
<sequence>MKLISIDFQQYNDVRADLIYAQLRLSFMERLKGERSKMFHDLINMKVGENHVSDMMRLIELLWYSGIQISSDLSLNIIVSYPRKMHDSIIGYDQDKRRKRFLRFMI</sequence>
<gene>
    <name evidence="1" type="ORF">LIER_32162</name>
</gene>
<proteinExistence type="predicted"/>
<protein>
    <submittedName>
        <fullName evidence="1">Uncharacterized protein</fullName>
    </submittedName>
</protein>